<comment type="caution">
    <text evidence="2">The sequence shown here is derived from an EMBL/GenBank/DDBJ whole genome shotgun (WGS) entry which is preliminary data.</text>
</comment>
<dbReference type="RefSeq" id="WP_086596416.1">
    <property type="nucleotide sequence ID" value="NZ_MTSE01000018.1"/>
</dbReference>
<protein>
    <submittedName>
        <fullName evidence="2">Crp/Fnr family transcriptional regulator</fullName>
    </submittedName>
</protein>
<organism evidence="2 3">
    <name type="scientific">Hymenobacter crusticola</name>
    <dbReference type="NCBI Taxonomy" id="1770526"/>
    <lineage>
        <taxon>Bacteria</taxon>
        <taxon>Pseudomonadati</taxon>
        <taxon>Bacteroidota</taxon>
        <taxon>Cytophagia</taxon>
        <taxon>Cytophagales</taxon>
        <taxon>Hymenobacteraceae</taxon>
        <taxon>Hymenobacter</taxon>
    </lineage>
</organism>
<dbReference type="InterPro" id="IPR018490">
    <property type="entry name" value="cNMP-bd_dom_sf"/>
</dbReference>
<proteinExistence type="predicted"/>
<dbReference type="InterPro" id="IPR000595">
    <property type="entry name" value="cNMP-bd_dom"/>
</dbReference>
<sequence length="194" mass="22169">MSPYTPFLQYLQLFRDIPLADQELLTQSLRHRSLPENEVLVRPGQVCQEMYFIVRGVLRIMAPHENGSEATCFFLKENQLCTILASFLHQVPATEGIQTACPAELLVLPHAGLYQLYAQLSYLQPLIDLITQRTLLDKIQVRNQYLGESAAARYQKFLLHQPDIALRVSLRDVASYLGITQQSLSRIRRQLASE</sequence>
<dbReference type="Proteomes" id="UP000194873">
    <property type="component" value="Unassembled WGS sequence"/>
</dbReference>
<dbReference type="AlphaFoldDB" id="A0A243W7W0"/>
<feature type="domain" description="Cyclic nucleotide-binding" evidence="1">
    <location>
        <begin position="13"/>
        <end position="116"/>
    </location>
</feature>
<evidence type="ECO:0000313" key="3">
    <source>
        <dbReference type="Proteomes" id="UP000194873"/>
    </source>
</evidence>
<evidence type="ECO:0000313" key="2">
    <source>
        <dbReference type="EMBL" id="OUJ71137.1"/>
    </source>
</evidence>
<dbReference type="Gene3D" id="2.60.120.10">
    <property type="entry name" value="Jelly Rolls"/>
    <property type="match status" value="1"/>
</dbReference>
<dbReference type="SMART" id="SM00100">
    <property type="entry name" value="cNMP"/>
    <property type="match status" value="1"/>
</dbReference>
<dbReference type="Pfam" id="PF00027">
    <property type="entry name" value="cNMP_binding"/>
    <property type="match status" value="1"/>
</dbReference>
<dbReference type="InterPro" id="IPR014710">
    <property type="entry name" value="RmlC-like_jellyroll"/>
</dbReference>
<accession>A0A243W7W0</accession>
<dbReference type="EMBL" id="MTSE01000018">
    <property type="protein sequence ID" value="OUJ71137.1"/>
    <property type="molecule type" value="Genomic_DNA"/>
</dbReference>
<dbReference type="OrthoDB" id="758145at2"/>
<name>A0A243W7W0_9BACT</name>
<dbReference type="PROSITE" id="PS50042">
    <property type="entry name" value="CNMP_BINDING_3"/>
    <property type="match status" value="1"/>
</dbReference>
<dbReference type="InterPro" id="IPR018488">
    <property type="entry name" value="cNMP-bd_CS"/>
</dbReference>
<dbReference type="CDD" id="cd00038">
    <property type="entry name" value="CAP_ED"/>
    <property type="match status" value="1"/>
</dbReference>
<evidence type="ECO:0000259" key="1">
    <source>
        <dbReference type="PROSITE" id="PS50042"/>
    </source>
</evidence>
<dbReference type="SUPFAM" id="SSF51206">
    <property type="entry name" value="cAMP-binding domain-like"/>
    <property type="match status" value="1"/>
</dbReference>
<reference evidence="2 3" key="1">
    <citation type="submission" date="2017-01" db="EMBL/GenBank/DDBJ databases">
        <title>A new Hymenobacter.</title>
        <authorList>
            <person name="Liang Y."/>
            <person name="Feng F."/>
        </authorList>
    </citation>
    <scope>NUCLEOTIDE SEQUENCE [LARGE SCALE GENOMIC DNA]</scope>
    <source>
        <strain evidence="2">MIMBbqt21</strain>
    </source>
</reference>
<dbReference type="PROSITE" id="PS00888">
    <property type="entry name" value="CNMP_BINDING_1"/>
    <property type="match status" value="1"/>
</dbReference>
<gene>
    <name evidence="2" type="ORF">BXP70_22745</name>
</gene>
<keyword evidence="3" id="KW-1185">Reference proteome</keyword>